<dbReference type="GO" id="GO:0004479">
    <property type="term" value="F:methionyl-tRNA formyltransferase activity"/>
    <property type="evidence" value="ECO:0007669"/>
    <property type="project" value="UniProtKB-UniRule"/>
</dbReference>
<dbReference type="PANTHER" id="PTHR11138">
    <property type="entry name" value="METHIONYL-TRNA FORMYLTRANSFERASE"/>
    <property type="match status" value="1"/>
</dbReference>
<dbReference type="InterPro" id="IPR002376">
    <property type="entry name" value="Formyl_transf_N"/>
</dbReference>
<evidence type="ECO:0000256" key="7">
    <source>
        <dbReference type="ARBA" id="ARBA00048558"/>
    </source>
</evidence>
<reference evidence="11" key="2">
    <citation type="submission" date="2020-09" db="EMBL/GenBank/DDBJ databases">
        <authorList>
            <person name="Sun Q."/>
            <person name="Kim S."/>
        </authorList>
    </citation>
    <scope>NUCLEOTIDE SEQUENCE</scope>
    <source>
        <strain evidence="11">KCTC 32501</strain>
    </source>
</reference>
<evidence type="ECO:0000256" key="6">
    <source>
        <dbReference type="ARBA" id="ARBA00022917"/>
    </source>
</evidence>
<evidence type="ECO:0000256" key="1">
    <source>
        <dbReference type="ARBA" id="ARBA00002606"/>
    </source>
</evidence>
<dbReference type="HAMAP" id="MF_00182">
    <property type="entry name" value="Formyl_trans"/>
    <property type="match status" value="1"/>
</dbReference>
<evidence type="ECO:0000313" key="11">
    <source>
        <dbReference type="EMBL" id="GHA74086.1"/>
    </source>
</evidence>
<dbReference type="InterPro" id="IPR005793">
    <property type="entry name" value="Formyl_trans_C"/>
</dbReference>
<comment type="function">
    <text evidence="1 8">Attaches a formyl group to the free amino group of methionyl-tRNA(fMet). The formyl group appears to play a dual role in the initiator identity of N-formylmethionyl-tRNA by promoting its recognition by IF2 and preventing the misappropriation of this tRNA by the elongation apparatus.</text>
</comment>
<dbReference type="InterPro" id="IPR044135">
    <property type="entry name" value="Met-tRNA-FMT_C"/>
</dbReference>
<dbReference type="Gene3D" id="3.40.50.170">
    <property type="entry name" value="Formyl transferase, N-terminal domain"/>
    <property type="match status" value="1"/>
</dbReference>
<dbReference type="RefSeq" id="WP_189493230.1">
    <property type="nucleotide sequence ID" value="NZ_BMZG01000006.1"/>
</dbReference>
<proteinExistence type="inferred from homology"/>
<comment type="catalytic activity">
    <reaction evidence="7 8">
        <text>L-methionyl-tRNA(fMet) + (6R)-10-formyltetrahydrofolate = N-formyl-L-methionyl-tRNA(fMet) + (6S)-5,6,7,8-tetrahydrofolate + H(+)</text>
        <dbReference type="Rhea" id="RHEA:24380"/>
        <dbReference type="Rhea" id="RHEA-COMP:9952"/>
        <dbReference type="Rhea" id="RHEA-COMP:9953"/>
        <dbReference type="ChEBI" id="CHEBI:15378"/>
        <dbReference type="ChEBI" id="CHEBI:57453"/>
        <dbReference type="ChEBI" id="CHEBI:78530"/>
        <dbReference type="ChEBI" id="CHEBI:78844"/>
        <dbReference type="ChEBI" id="CHEBI:195366"/>
        <dbReference type="EC" id="2.1.2.9"/>
    </reaction>
</comment>
<dbReference type="InterPro" id="IPR005794">
    <property type="entry name" value="Fmt"/>
</dbReference>
<protein>
    <recommendedName>
        <fullName evidence="4 8">Methionyl-tRNA formyltransferase</fullName>
        <ecNumber evidence="3 8">2.1.2.9</ecNumber>
    </recommendedName>
</protein>
<gene>
    <name evidence="8 11" type="primary">fmt</name>
    <name evidence="11" type="ORF">GCM10009007_14060</name>
</gene>
<dbReference type="Gene3D" id="3.10.25.10">
    <property type="entry name" value="Formyl transferase, C-terminal domain"/>
    <property type="match status" value="1"/>
</dbReference>
<evidence type="ECO:0000313" key="12">
    <source>
        <dbReference type="Proteomes" id="UP000614287"/>
    </source>
</evidence>
<evidence type="ECO:0000256" key="4">
    <source>
        <dbReference type="ARBA" id="ARBA00016014"/>
    </source>
</evidence>
<dbReference type="InterPro" id="IPR041711">
    <property type="entry name" value="Met-tRNA-FMT_N"/>
</dbReference>
<keyword evidence="5 8" id="KW-0808">Transferase</keyword>
<feature type="domain" description="Formyl transferase N-terminal" evidence="9">
    <location>
        <begin position="7"/>
        <end position="190"/>
    </location>
</feature>
<dbReference type="InterPro" id="IPR011034">
    <property type="entry name" value="Formyl_transferase-like_C_sf"/>
</dbReference>
<dbReference type="EC" id="2.1.2.9" evidence="3 8"/>
<dbReference type="Pfam" id="PF00551">
    <property type="entry name" value="Formyl_trans_N"/>
    <property type="match status" value="1"/>
</dbReference>
<dbReference type="CDD" id="cd08704">
    <property type="entry name" value="Met_tRNA_FMT_C"/>
    <property type="match status" value="1"/>
</dbReference>
<organism evidence="11 12">
    <name type="scientific">Formosimonas limnophila</name>
    <dbReference type="NCBI Taxonomy" id="1384487"/>
    <lineage>
        <taxon>Bacteria</taxon>
        <taxon>Pseudomonadati</taxon>
        <taxon>Pseudomonadota</taxon>
        <taxon>Betaproteobacteria</taxon>
        <taxon>Burkholderiales</taxon>
        <taxon>Burkholderiaceae</taxon>
        <taxon>Formosimonas</taxon>
    </lineage>
</organism>
<name>A0A8J3CND7_9BURK</name>
<dbReference type="Pfam" id="PF02911">
    <property type="entry name" value="Formyl_trans_C"/>
    <property type="match status" value="1"/>
</dbReference>
<dbReference type="AlphaFoldDB" id="A0A8J3CND7"/>
<keyword evidence="12" id="KW-1185">Reference proteome</keyword>
<dbReference type="PANTHER" id="PTHR11138:SF5">
    <property type="entry name" value="METHIONYL-TRNA FORMYLTRANSFERASE, MITOCHONDRIAL"/>
    <property type="match status" value="1"/>
</dbReference>
<dbReference type="PROSITE" id="PS00373">
    <property type="entry name" value="GART"/>
    <property type="match status" value="1"/>
</dbReference>
<dbReference type="Proteomes" id="UP000614287">
    <property type="component" value="Unassembled WGS sequence"/>
</dbReference>
<evidence type="ECO:0000256" key="2">
    <source>
        <dbReference type="ARBA" id="ARBA00010699"/>
    </source>
</evidence>
<evidence type="ECO:0000259" key="9">
    <source>
        <dbReference type="Pfam" id="PF00551"/>
    </source>
</evidence>
<comment type="caution">
    <text evidence="11">The sequence shown here is derived from an EMBL/GenBank/DDBJ whole genome shotgun (WGS) entry which is preliminary data.</text>
</comment>
<dbReference type="EMBL" id="BMZG01000006">
    <property type="protein sequence ID" value="GHA74086.1"/>
    <property type="molecule type" value="Genomic_DNA"/>
</dbReference>
<sequence>MNDGLKVIFAGTPVFAAKALQSIIEAGFDVPLVLTQPDRPSGRGMKLTPSPVKQVALNHHITVAQPTSLKLDGKYPDEASAARETLTACQADIMVVAAYGLILPTDVLQIPRLGCINIHASLLPRWRGAAPIHRAIEAGDSQTGITLMQMDEGLDTGDMLAVESLAIESNHTTATLHDALAEMGARMVVDYLMQLKNNTSPQPTPQPELGVTYAQKIHKEASYLAWTKTAAELERQIRAFDPAPGAVAKMSDATTFKIWAAQVLNDDDHQNVEAGTLLHVDKSGIDVACGQGVLRITEAQRAGGKRMSVAQFLDGFHLTAGIKLV</sequence>
<dbReference type="InterPro" id="IPR001555">
    <property type="entry name" value="GART_AS"/>
</dbReference>
<feature type="domain" description="Formyl transferase C-terminal" evidence="10">
    <location>
        <begin position="216"/>
        <end position="316"/>
    </location>
</feature>
<dbReference type="SUPFAM" id="SSF50486">
    <property type="entry name" value="FMT C-terminal domain-like"/>
    <property type="match status" value="1"/>
</dbReference>
<dbReference type="CDD" id="cd08646">
    <property type="entry name" value="FMT_core_Met-tRNA-FMT_N"/>
    <property type="match status" value="1"/>
</dbReference>
<evidence type="ECO:0000259" key="10">
    <source>
        <dbReference type="Pfam" id="PF02911"/>
    </source>
</evidence>
<dbReference type="InterPro" id="IPR037022">
    <property type="entry name" value="Formyl_trans_C_sf"/>
</dbReference>
<reference evidence="11" key="1">
    <citation type="journal article" date="2014" name="Int. J. Syst. Evol. Microbiol.">
        <title>Complete genome sequence of Corynebacterium casei LMG S-19264T (=DSM 44701T), isolated from a smear-ripened cheese.</title>
        <authorList>
            <consortium name="US DOE Joint Genome Institute (JGI-PGF)"/>
            <person name="Walter F."/>
            <person name="Albersmeier A."/>
            <person name="Kalinowski J."/>
            <person name="Ruckert C."/>
        </authorList>
    </citation>
    <scope>NUCLEOTIDE SEQUENCE</scope>
    <source>
        <strain evidence="11">KCTC 32501</strain>
    </source>
</reference>
<evidence type="ECO:0000256" key="3">
    <source>
        <dbReference type="ARBA" id="ARBA00012261"/>
    </source>
</evidence>
<comment type="similarity">
    <text evidence="2 8">Belongs to the Fmt family.</text>
</comment>
<accession>A0A8J3CND7</accession>
<feature type="binding site" evidence="8">
    <location>
        <begin position="121"/>
        <end position="124"/>
    </location>
    <ligand>
        <name>(6S)-5,6,7,8-tetrahydrofolate</name>
        <dbReference type="ChEBI" id="CHEBI:57453"/>
    </ligand>
</feature>
<keyword evidence="6 8" id="KW-0648">Protein biosynthesis</keyword>
<dbReference type="SUPFAM" id="SSF53328">
    <property type="entry name" value="Formyltransferase"/>
    <property type="match status" value="1"/>
</dbReference>
<evidence type="ECO:0000256" key="5">
    <source>
        <dbReference type="ARBA" id="ARBA00022679"/>
    </source>
</evidence>
<dbReference type="GO" id="GO:0005829">
    <property type="term" value="C:cytosol"/>
    <property type="evidence" value="ECO:0007669"/>
    <property type="project" value="TreeGrafter"/>
</dbReference>
<evidence type="ECO:0000256" key="8">
    <source>
        <dbReference type="HAMAP-Rule" id="MF_00182"/>
    </source>
</evidence>
<dbReference type="NCBIfam" id="TIGR00460">
    <property type="entry name" value="fmt"/>
    <property type="match status" value="1"/>
</dbReference>
<dbReference type="InterPro" id="IPR036477">
    <property type="entry name" value="Formyl_transf_N_sf"/>
</dbReference>